<evidence type="ECO:0000313" key="16">
    <source>
        <dbReference type="Proteomes" id="UP001151516"/>
    </source>
</evidence>
<feature type="domain" description="RWD" evidence="14">
    <location>
        <begin position="208"/>
        <end position="323"/>
    </location>
</feature>
<evidence type="ECO:0000256" key="8">
    <source>
        <dbReference type="ARBA" id="ARBA00047899"/>
    </source>
</evidence>
<dbReference type="InterPro" id="IPR016135">
    <property type="entry name" value="UBQ-conjugating_enzyme/RWD"/>
</dbReference>
<dbReference type="Gene3D" id="3.40.50.800">
    <property type="entry name" value="Anticodon-binding domain"/>
    <property type="match status" value="1"/>
</dbReference>
<organism evidence="15 16">
    <name type="scientific">Coemansia spiralis</name>
    <dbReference type="NCBI Taxonomy" id="417178"/>
    <lineage>
        <taxon>Eukaryota</taxon>
        <taxon>Fungi</taxon>
        <taxon>Fungi incertae sedis</taxon>
        <taxon>Zoopagomycota</taxon>
        <taxon>Kickxellomycotina</taxon>
        <taxon>Kickxellomycetes</taxon>
        <taxon>Kickxellales</taxon>
        <taxon>Kickxellaceae</taxon>
        <taxon>Coemansia</taxon>
    </lineage>
</organism>
<dbReference type="GO" id="GO:0005524">
    <property type="term" value="F:ATP binding"/>
    <property type="evidence" value="ECO:0007669"/>
    <property type="project" value="UniProtKB-UniRule"/>
</dbReference>
<dbReference type="InterPro" id="IPR024435">
    <property type="entry name" value="HisRS-related_dom"/>
</dbReference>
<keyword evidence="15" id="KW-0396">Initiation factor</keyword>
<keyword evidence="5 15" id="KW-0418">Kinase</keyword>
<keyword evidence="2" id="KW-0723">Serine/threonine-protein kinase</keyword>
<dbReference type="GO" id="GO:0003743">
    <property type="term" value="F:translation initiation factor activity"/>
    <property type="evidence" value="ECO:0007669"/>
    <property type="project" value="UniProtKB-KW"/>
</dbReference>
<dbReference type="PROSITE" id="PS00107">
    <property type="entry name" value="PROTEIN_KINASE_ATP"/>
    <property type="match status" value="1"/>
</dbReference>
<keyword evidence="4 10" id="KW-0547">Nucleotide-binding</keyword>
<dbReference type="GO" id="GO:0007165">
    <property type="term" value="P:signal transduction"/>
    <property type="evidence" value="ECO:0007669"/>
    <property type="project" value="UniProtKB-ARBA"/>
</dbReference>
<dbReference type="Pfam" id="PF12745">
    <property type="entry name" value="HGTP_anticodon2"/>
    <property type="match status" value="2"/>
</dbReference>
<comment type="caution">
    <text evidence="15">The sequence shown here is derived from an EMBL/GenBank/DDBJ whole genome shotgun (WGS) entry which is preliminary data.</text>
</comment>
<keyword evidence="12" id="KW-0732">Signal</keyword>
<evidence type="ECO:0000256" key="4">
    <source>
        <dbReference type="ARBA" id="ARBA00022741"/>
    </source>
</evidence>
<dbReference type="CDD" id="cd23823">
    <property type="entry name" value="RWD_GCN2"/>
    <property type="match status" value="1"/>
</dbReference>
<feature type="domain" description="Protein kinase" evidence="13">
    <location>
        <begin position="424"/>
        <end position="721"/>
    </location>
</feature>
<dbReference type="Gene3D" id="3.30.930.10">
    <property type="entry name" value="Bira Bifunctional Protein, Domain 2"/>
    <property type="match status" value="1"/>
</dbReference>
<feature type="domain" description="Protein kinase" evidence="13">
    <location>
        <begin position="842"/>
        <end position="1361"/>
    </location>
</feature>
<dbReference type="InterPro" id="IPR050339">
    <property type="entry name" value="CC_SR_Kinase"/>
</dbReference>
<dbReference type="PANTHER" id="PTHR11042">
    <property type="entry name" value="EUKARYOTIC TRANSLATION INITIATION FACTOR 2-ALPHA KINASE EIF2-ALPHA KINASE -RELATED"/>
    <property type="match status" value="1"/>
</dbReference>
<feature type="compositionally biased region" description="Low complexity" evidence="11">
    <location>
        <begin position="2127"/>
        <end position="2136"/>
    </location>
</feature>
<dbReference type="FunFam" id="3.30.200.20:FF:000379">
    <property type="entry name" value="eIF-2-alpha kinase GCN2"/>
    <property type="match status" value="1"/>
</dbReference>
<dbReference type="GO" id="GO:0004694">
    <property type="term" value="F:eukaryotic translation initiation factor 2alpha kinase activity"/>
    <property type="evidence" value="ECO:0007669"/>
    <property type="project" value="UniProtKB-ARBA"/>
</dbReference>
<evidence type="ECO:0000256" key="5">
    <source>
        <dbReference type="ARBA" id="ARBA00022777"/>
    </source>
</evidence>
<feature type="binding site" evidence="10">
    <location>
        <position position="872"/>
    </location>
    <ligand>
        <name>ATP</name>
        <dbReference type="ChEBI" id="CHEBI:30616"/>
    </ligand>
</feature>
<dbReference type="InterPro" id="IPR011009">
    <property type="entry name" value="Kinase-like_dom_sf"/>
</dbReference>
<dbReference type="EMBL" id="JANBTX010000039">
    <property type="protein sequence ID" value="KAJ2688759.1"/>
    <property type="molecule type" value="Genomic_DNA"/>
</dbReference>
<evidence type="ECO:0000259" key="13">
    <source>
        <dbReference type="PROSITE" id="PS50011"/>
    </source>
</evidence>
<evidence type="ECO:0000256" key="7">
    <source>
        <dbReference type="ARBA" id="ARBA00037982"/>
    </source>
</evidence>
<evidence type="ECO:0000256" key="11">
    <source>
        <dbReference type="SAM" id="MobiDB-lite"/>
    </source>
</evidence>
<feature type="compositionally biased region" description="Gly residues" evidence="11">
    <location>
        <begin position="2096"/>
        <end position="2105"/>
    </location>
</feature>
<dbReference type="InterPro" id="IPR017441">
    <property type="entry name" value="Protein_kinase_ATP_BS"/>
</dbReference>
<evidence type="ECO:0000256" key="6">
    <source>
        <dbReference type="ARBA" id="ARBA00022840"/>
    </source>
</evidence>
<keyword evidence="16" id="KW-1185">Reference proteome</keyword>
<dbReference type="OrthoDB" id="341578at2759"/>
<keyword evidence="6 10" id="KW-0067">ATP-binding</keyword>
<dbReference type="SMART" id="SM00220">
    <property type="entry name" value="S_TKc"/>
    <property type="match status" value="1"/>
</dbReference>
<feature type="region of interest" description="Disordered" evidence="11">
    <location>
        <begin position="1089"/>
        <end position="1148"/>
    </location>
</feature>
<dbReference type="Pfam" id="PF00069">
    <property type="entry name" value="Pkinase"/>
    <property type="match status" value="3"/>
</dbReference>
<dbReference type="SUPFAM" id="SSF56112">
    <property type="entry name" value="Protein kinase-like (PK-like)"/>
    <property type="match status" value="2"/>
</dbReference>
<sequence>MKLGLVLFATVAALAATVHGATPCGPVLLPDMNKAFPAGASKTYCDTPGDGAPVSECATNREAVIGIDAGIKAYKVTRRGEVVASIAWMLFESGGWKFNINHTPGTKGQGTRCMMMWEFISEYANFLFPDQYKKLMGTSAATPDTASDAVKTSVIKLVLTNNASFSAAFWFLVTKAPTYHNNNAKLRDGNLEDFKEYVTKAIGTTWTAEREKLWNDVNKAIDDYRDVETKTAWNVRQDTPEFVIMIRPTDEELRDRVSLGLRVRLPKTYPRTVPQISLERGVGLSDAQVAGALDMAKREASTLAGSEMVYELAILLGEYISTNNSAAQAARPSFHQQMVERENAGRRADMEREAALRQRRQLAYAAEQEDLQRLIQEELQKKQQQALSDRQLQKNLSDIADAVHSVAGRWAEGIQLLKFSGTIYLDPQMMRNGRFTTVALEESAVVDPLCSVYDAYPTDLAGASIHLSDRFTVQCFTVTSLHYLTDQGRRQLERVRSRVADLAQIRHQNLVTIYGCHMAVLEERSQNPGIRLWVLSDTLSTHDGSTLEDVLDSCGAIATPQTRNYLRQILLSLVSLHAAGFTHRGIMPSNIMLTKEAKGKFVAKLFNTSYREELIELHRMTPLSDAIPDGVGNDLRVSPEVMERADLMGRKNDIWCAAVVGLQMVLGLDALRGVAIGHEPDVLESNRDAMPSALYRVLAMMFTVDHRHRPTAMEVLNDPFFNQGLAGEHSMHHQALDSASRGLTFEMQRTARITDGAETLPPTDNDGAAAAATDNVAAVARPFFSVAQKNIAGKVGAVPGNPQLPVAPAISTVAVPRQRSPGDMPGVEHFMQPYASRYHTDFEEVEFLGKGGFGSVVKARNKIDGRYYAIKKIKLDARDTEGNKKIFREVTTLSRLHHQNVVRYYTTWVETLDVSEKMEDIPEEESEGLGGNISSGIDASFPSFGASTSLISWSTNDNEFEASSSSSSGSDSDSSDSDQDRNDDAEMSSSHFISFDYGDESGSGNGATSSSGIGALDSLSPGTDTDAQAHSKSGRGANVFSAIRFGTMGAGADTPNKRERSRAVALFKPRRELPLRVFGNDLTDDAHATTEEAESMSEVSENVQPPKKAPAHSKLGEKPREHPGLNRGKLAGSAGARRKESKQPAVRQRKQKILYIQMEYCENKTLNDVIKEGLDEKECWRLFGQILDGLNHIHQRGVIHRDLKPVNTFLDGIGDIKIGDFGLATSSFAPIDNSVSRHVSLDRSAEDAMTADIGTSTYVAPEVTTKGSGATRYNQKVDMYSLGIIFFEMCYPLNTAMERANVLHNLRRPEIVFPSDFPVEKMQLQYQIIRRLLDHNPRSRLSSAELLESDMMPPKMEDEYIRDTIKTIANPSQPYFAKLLESLFALSTDKHIDATYDYRSNDIQAEQLNTVFLDRIRELMTRVFRTHAAVELSTPALTPKTDLLDMYQRPALYLDPKGNVVQLPYDQTVPFARYVARTKMTEIKRYCFDRYYVANAVGGQPVSYTAASFDQVTNRSAHAVAAAEVISVACEVFDELPAFRNMPTVLMINHMCILDAILAYCGIMHPEWTVATDRRQNSGTDDSVRVADFANEARPEDKQRQAQFVRNVCFCLGSLYKEKSLQIRQRIQVMSLSTGVKLHSQSLDRLQMFMSIRGDLNTVQREVLARIGSECGMAGTAYAVRGAEYAQDVVRAFNELRYVEATVRHFGRAIPFVYAPLFNHHYSYYEGGYAFQIMTDRSPAKAKHPQVLAVGGRYDGLLTRFRHLAGNYSLPDKGNADSDAATLAAASAECKVRDKAPEAGATAAAAILTPKDPNGKPAGELSSMSFARRLGSVHSTDVWREIYKGGDSSVDGEPISPSSTMIGTNLSAGSAVLGTARDVVCVGVQIQLDLVIQEMARYQQQILLTAETSLHPTFGLWTRKRCDVVVASFGTRPMLKERIALARELWANNLRTDFLFNDDPEMTMERLVEICRDQGMNWIVTLKRKAAGKRRGADISVALEKGGKGFSAGGVLLPDSKYVYKVKNILRRVECEVPRESLSEWLLMDIQEQHRLDLNTHDVKGSGAVGLLGDSVGLRHHGRQHLGAGLAHSVAKLGTGPPGSGGAGSGSSKDGLGANVGSQQQFSGLVGAASSNPSGSTGSGSAAGSGAGRLELVVVNPQQSTKNLNRSKHKQKLLLTERATLSVNRIMSEAKTAPVLVFELGDELLRRLGGEPSILTDAGYKRIMELCSANQRAYIVELRSFMERYKREGCTYVWLYSAKSDCAATYKL</sequence>
<name>A0A9W8GK15_9FUNG</name>
<feature type="chain" id="PRO_5040768787" description="non-specific serine/threonine protein kinase" evidence="12">
    <location>
        <begin position="21"/>
        <end position="2268"/>
    </location>
</feature>
<dbReference type="Gene3D" id="1.10.510.10">
    <property type="entry name" value="Transferase(Phosphotransferase) domain 1"/>
    <property type="match status" value="2"/>
</dbReference>
<feature type="region of interest" description="Disordered" evidence="11">
    <location>
        <begin position="2090"/>
        <end position="2114"/>
    </location>
</feature>
<accession>A0A9W8GK15</accession>
<dbReference type="Gene3D" id="3.30.200.20">
    <property type="entry name" value="Phosphorylase Kinase, domain 1"/>
    <property type="match status" value="1"/>
</dbReference>
<dbReference type="SUPFAM" id="SSF55681">
    <property type="entry name" value="Class II aaRS and biotin synthetases"/>
    <property type="match status" value="1"/>
</dbReference>
<comment type="catalytic activity">
    <reaction evidence="8">
        <text>L-threonyl-[protein] + ATP = O-phospho-L-threonyl-[protein] + ADP + H(+)</text>
        <dbReference type="Rhea" id="RHEA:46608"/>
        <dbReference type="Rhea" id="RHEA-COMP:11060"/>
        <dbReference type="Rhea" id="RHEA-COMP:11605"/>
        <dbReference type="ChEBI" id="CHEBI:15378"/>
        <dbReference type="ChEBI" id="CHEBI:30013"/>
        <dbReference type="ChEBI" id="CHEBI:30616"/>
        <dbReference type="ChEBI" id="CHEBI:61977"/>
        <dbReference type="ChEBI" id="CHEBI:456216"/>
        <dbReference type="EC" id="2.7.11.1"/>
    </reaction>
</comment>
<feature type="compositionally biased region" description="Low complexity" evidence="11">
    <location>
        <begin position="963"/>
        <end position="972"/>
    </location>
</feature>
<dbReference type="PROSITE" id="PS00108">
    <property type="entry name" value="PROTEIN_KINASE_ST"/>
    <property type="match status" value="1"/>
</dbReference>
<dbReference type="SMART" id="SM00591">
    <property type="entry name" value="RWD"/>
    <property type="match status" value="1"/>
</dbReference>
<dbReference type="Gene3D" id="3.10.110.10">
    <property type="entry name" value="Ubiquitin Conjugating Enzyme"/>
    <property type="match status" value="1"/>
</dbReference>
<evidence type="ECO:0000256" key="12">
    <source>
        <dbReference type="SAM" id="SignalP"/>
    </source>
</evidence>
<keyword evidence="15" id="KW-0648">Protein biosynthesis</keyword>
<feature type="signal peptide" evidence="12">
    <location>
        <begin position="1"/>
        <end position="20"/>
    </location>
</feature>
<evidence type="ECO:0000259" key="14">
    <source>
        <dbReference type="PROSITE" id="PS50908"/>
    </source>
</evidence>
<dbReference type="InterPro" id="IPR045864">
    <property type="entry name" value="aa-tRNA-synth_II/BPL/LPL"/>
</dbReference>
<feature type="compositionally biased region" description="Polar residues" evidence="11">
    <location>
        <begin position="1020"/>
        <end position="1031"/>
    </location>
</feature>
<feature type="compositionally biased region" description="Basic and acidic residues" evidence="11">
    <location>
        <begin position="1114"/>
        <end position="1124"/>
    </location>
</feature>
<protein>
    <recommendedName>
        <fullName evidence="1">non-specific serine/threonine protein kinase</fullName>
        <ecNumber evidence="1">2.7.11.1</ecNumber>
    </recommendedName>
</protein>
<comment type="similarity">
    <text evidence="7">Belongs to the protein kinase superfamily. Ser/Thr protein kinase family. GCN2 subfamily.</text>
</comment>
<evidence type="ECO:0000256" key="3">
    <source>
        <dbReference type="ARBA" id="ARBA00022679"/>
    </source>
</evidence>
<evidence type="ECO:0000313" key="15">
    <source>
        <dbReference type="EMBL" id="KAJ2688759.1"/>
    </source>
</evidence>
<dbReference type="InterPro" id="IPR008271">
    <property type="entry name" value="Ser/Thr_kinase_AS"/>
</dbReference>
<reference evidence="15" key="1">
    <citation type="submission" date="2022-07" db="EMBL/GenBank/DDBJ databases">
        <title>Phylogenomic reconstructions and comparative analyses of Kickxellomycotina fungi.</title>
        <authorList>
            <person name="Reynolds N.K."/>
            <person name="Stajich J.E."/>
            <person name="Barry K."/>
            <person name="Grigoriev I.V."/>
            <person name="Crous P."/>
            <person name="Smith M.E."/>
        </authorList>
    </citation>
    <scope>NUCLEOTIDE SEQUENCE</scope>
    <source>
        <strain evidence="15">CBS 109367</strain>
    </source>
</reference>
<dbReference type="GO" id="GO:0005737">
    <property type="term" value="C:cytoplasm"/>
    <property type="evidence" value="ECO:0007669"/>
    <property type="project" value="TreeGrafter"/>
</dbReference>
<dbReference type="GO" id="GO:0005634">
    <property type="term" value="C:nucleus"/>
    <property type="evidence" value="ECO:0007669"/>
    <property type="project" value="TreeGrafter"/>
</dbReference>
<feature type="region of interest" description="Disordered" evidence="11">
    <location>
        <begin position="958"/>
        <end position="1033"/>
    </location>
</feature>
<evidence type="ECO:0000256" key="2">
    <source>
        <dbReference type="ARBA" id="ARBA00022527"/>
    </source>
</evidence>
<keyword evidence="3 15" id="KW-0808">Transferase</keyword>
<dbReference type="Pfam" id="PF05773">
    <property type="entry name" value="RWD"/>
    <property type="match status" value="1"/>
</dbReference>
<dbReference type="InterPro" id="IPR036621">
    <property type="entry name" value="Anticodon-bd_dom_sf"/>
</dbReference>
<dbReference type="Proteomes" id="UP001151516">
    <property type="component" value="Unassembled WGS sequence"/>
</dbReference>
<feature type="region of interest" description="Disordered" evidence="11">
    <location>
        <begin position="2125"/>
        <end position="2144"/>
    </location>
</feature>
<dbReference type="InterPro" id="IPR006575">
    <property type="entry name" value="RWD_dom"/>
</dbReference>
<dbReference type="EC" id="2.7.11.1" evidence="1"/>
<dbReference type="InterPro" id="IPR000719">
    <property type="entry name" value="Prot_kinase_dom"/>
</dbReference>
<proteinExistence type="inferred from homology"/>
<dbReference type="PROSITE" id="PS50908">
    <property type="entry name" value="RWD"/>
    <property type="match status" value="1"/>
</dbReference>
<comment type="catalytic activity">
    <reaction evidence="9">
        <text>L-seryl-[protein] + ATP = O-phospho-L-seryl-[protein] + ADP + H(+)</text>
        <dbReference type="Rhea" id="RHEA:17989"/>
        <dbReference type="Rhea" id="RHEA-COMP:9863"/>
        <dbReference type="Rhea" id="RHEA-COMP:11604"/>
        <dbReference type="ChEBI" id="CHEBI:15378"/>
        <dbReference type="ChEBI" id="CHEBI:29999"/>
        <dbReference type="ChEBI" id="CHEBI:30616"/>
        <dbReference type="ChEBI" id="CHEBI:83421"/>
        <dbReference type="ChEBI" id="CHEBI:456216"/>
        <dbReference type="EC" id="2.7.11.1"/>
    </reaction>
</comment>
<evidence type="ECO:0000256" key="9">
    <source>
        <dbReference type="ARBA" id="ARBA00048679"/>
    </source>
</evidence>
<dbReference type="SUPFAM" id="SSF54495">
    <property type="entry name" value="UBC-like"/>
    <property type="match status" value="1"/>
</dbReference>
<gene>
    <name evidence="15" type="primary">GCN2</name>
    <name evidence="15" type="ORF">IWW39_001974</name>
</gene>
<dbReference type="PROSITE" id="PS50011">
    <property type="entry name" value="PROTEIN_KINASE_DOM"/>
    <property type="match status" value="2"/>
</dbReference>
<dbReference type="PANTHER" id="PTHR11042:SF136">
    <property type="entry name" value="EIF-2-ALPHA KINASE GCN2"/>
    <property type="match status" value="1"/>
</dbReference>
<evidence type="ECO:0000256" key="1">
    <source>
        <dbReference type="ARBA" id="ARBA00012513"/>
    </source>
</evidence>
<evidence type="ECO:0000256" key="10">
    <source>
        <dbReference type="PROSITE-ProRule" id="PRU10141"/>
    </source>
</evidence>